<dbReference type="InterPro" id="IPR036388">
    <property type="entry name" value="WH-like_DNA-bd_sf"/>
</dbReference>
<keyword evidence="6" id="KW-1185">Reference proteome</keyword>
<keyword evidence="3" id="KW-0804">Transcription</keyword>
<evidence type="ECO:0000259" key="4">
    <source>
        <dbReference type="PROSITE" id="PS51118"/>
    </source>
</evidence>
<dbReference type="RefSeq" id="WP_113618899.1">
    <property type="nucleotide sequence ID" value="NZ_QFFJ01000002.1"/>
</dbReference>
<organism evidence="5 6">
    <name type="scientific">Chitinophaga flava</name>
    <dbReference type="NCBI Taxonomy" id="2259036"/>
    <lineage>
        <taxon>Bacteria</taxon>
        <taxon>Pseudomonadati</taxon>
        <taxon>Bacteroidota</taxon>
        <taxon>Chitinophagia</taxon>
        <taxon>Chitinophagales</taxon>
        <taxon>Chitinophagaceae</taxon>
        <taxon>Chitinophaga</taxon>
    </lineage>
</organism>
<dbReference type="GO" id="GO:0003677">
    <property type="term" value="F:DNA binding"/>
    <property type="evidence" value="ECO:0007669"/>
    <property type="project" value="UniProtKB-KW"/>
</dbReference>
<dbReference type="EMBL" id="QFFJ01000002">
    <property type="protein sequence ID" value="RBL90148.1"/>
    <property type="molecule type" value="Genomic_DNA"/>
</dbReference>
<keyword evidence="1" id="KW-0805">Transcription regulation</keyword>
<proteinExistence type="predicted"/>
<evidence type="ECO:0000256" key="3">
    <source>
        <dbReference type="ARBA" id="ARBA00023163"/>
    </source>
</evidence>
<evidence type="ECO:0000256" key="2">
    <source>
        <dbReference type="ARBA" id="ARBA00023125"/>
    </source>
</evidence>
<reference evidence="5 6" key="1">
    <citation type="submission" date="2018-05" db="EMBL/GenBank/DDBJ databases">
        <title>Chitinophaga sp. K3CV102501T nov., isolated from isolated from a monsoon evergreen broad-leaved forest soil.</title>
        <authorList>
            <person name="Lv Y."/>
        </authorList>
    </citation>
    <scope>NUCLEOTIDE SEQUENCE [LARGE SCALE GENOMIC DNA]</scope>
    <source>
        <strain evidence="5 6">GDMCC 1.1325</strain>
    </source>
</reference>
<dbReference type="PANTHER" id="PTHR33204">
    <property type="entry name" value="TRANSCRIPTIONAL REGULATOR, MARR FAMILY"/>
    <property type="match status" value="1"/>
</dbReference>
<dbReference type="Gene3D" id="1.10.10.10">
    <property type="entry name" value="Winged helix-like DNA-binding domain superfamily/Winged helix DNA-binding domain"/>
    <property type="match status" value="1"/>
</dbReference>
<evidence type="ECO:0000313" key="5">
    <source>
        <dbReference type="EMBL" id="RBL90148.1"/>
    </source>
</evidence>
<accession>A0A365XVM3</accession>
<keyword evidence="2" id="KW-0238">DNA-binding</keyword>
<comment type="caution">
    <text evidence="5">The sequence shown here is derived from an EMBL/GenBank/DDBJ whole genome shotgun (WGS) entry which is preliminary data.</text>
</comment>
<feature type="domain" description="HTH hxlR-type" evidence="4">
    <location>
        <begin position="8"/>
        <end position="107"/>
    </location>
</feature>
<dbReference type="PROSITE" id="PS51118">
    <property type="entry name" value="HTH_HXLR"/>
    <property type="match status" value="1"/>
</dbReference>
<dbReference type="SUPFAM" id="SSF46785">
    <property type="entry name" value="Winged helix' DNA-binding domain"/>
    <property type="match status" value="1"/>
</dbReference>
<sequence length="122" mass="14366">MRDPRLHCPLTFAVKAISGKWKLYILSMLSDGQPKRYSELRNTCENLTEKMLTSQLRELEQDGIICRKVYPEVPPRVEYMLTEAGSKLCVIFEPLYEWGLEYMKEVKPDKLHLLEMVKQRMA</sequence>
<dbReference type="InterPro" id="IPR002577">
    <property type="entry name" value="HTH_HxlR"/>
</dbReference>
<dbReference type="Pfam" id="PF01638">
    <property type="entry name" value="HxlR"/>
    <property type="match status" value="1"/>
</dbReference>
<dbReference type="PANTHER" id="PTHR33204:SF29">
    <property type="entry name" value="TRANSCRIPTIONAL REGULATOR"/>
    <property type="match status" value="1"/>
</dbReference>
<name>A0A365XVM3_9BACT</name>
<dbReference type="InterPro" id="IPR036390">
    <property type="entry name" value="WH_DNA-bd_sf"/>
</dbReference>
<evidence type="ECO:0000313" key="6">
    <source>
        <dbReference type="Proteomes" id="UP000253410"/>
    </source>
</evidence>
<dbReference type="AlphaFoldDB" id="A0A365XVM3"/>
<dbReference type="Proteomes" id="UP000253410">
    <property type="component" value="Unassembled WGS sequence"/>
</dbReference>
<protein>
    <submittedName>
        <fullName evidence="5">Transcriptional regulator</fullName>
    </submittedName>
</protein>
<gene>
    <name evidence="5" type="ORF">DF182_27155</name>
</gene>
<dbReference type="OrthoDB" id="9797599at2"/>
<evidence type="ECO:0000256" key="1">
    <source>
        <dbReference type="ARBA" id="ARBA00023015"/>
    </source>
</evidence>